<gene>
    <name evidence="1" type="ORF">RRG08_062023</name>
</gene>
<sequence length="127" mass="14122">MNVSGDETKGTCEILNSRVSAILHGRRASQTRHHPSLVAYFMVRQSLAFRDPLALPTHFSTCPPTHSGPAVRVSVTVNKSAEVQNWIQLSTAPWIFHTASHSILALCGVDQFVNLCFYSISQFLQKR</sequence>
<proteinExistence type="predicted"/>
<evidence type="ECO:0000313" key="2">
    <source>
        <dbReference type="Proteomes" id="UP001283361"/>
    </source>
</evidence>
<dbReference type="EMBL" id="JAWDGP010002732">
    <property type="protein sequence ID" value="KAK3780402.1"/>
    <property type="molecule type" value="Genomic_DNA"/>
</dbReference>
<accession>A0AAE1A505</accession>
<organism evidence="1 2">
    <name type="scientific">Elysia crispata</name>
    <name type="common">lettuce slug</name>
    <dbReference type="NCBI Taxonomy" id="231223"/>
    <lineage>
        <taxon>Eukaryota</taxon>
        <taxon>Metazoa</taxon>
        <taxon>Spiralia</taxon>
        <taxon>Lophotrochozoa</taxon>
        <taxon>Mollusca</taxon>
        <taxon>Gastropoda</taxon>
        <taxon>Heterobranchia</taxon>
        <taxon>Euthyneura</taxon>
        <taxon>Panpulmonata</taxon>
        <taxon>Sacoglossa</taxon>
        <taxon>Placobranchoidea</taxon>
        <taxon>Plakobranchidae</taxon>
        <taxon>Elysia</taxon>
    </lineage>
</organism>
<dbReference type="Proteomes" id="UP001283361">
    <property type="component" value="Unassembled WGS sequence"/>
</dbReference>
<comment type="caution">
    <text evidence="1">The sequence shown here is derived from an EMBL/GenBank/DDBJ whole genome shotgun (WGS) entry which is preliminary data.</text>
</comment>
<name>A0AAE1A505_9GAST</name>
<evidence type="ECO:0000313" key="1">
    <source>
        <dbReference type="EMBL" id="KAK3780402.1"/>
    </source>
</evidence>
<keyword evidence="2" id="KW-1185">Reference proteome</keyword>
<reference evidence="1" key="1">
    <citation type="journal article" date="2023" name="G3 (Bethesda)">
        <title>A reference genome for the long-term kleptoplast-retaining sea slug Elysia crispata morphotype clarki.</title>
        <authorList>
            <person name="Eastman K.E."/>
            <person name="Pendleton A.L."/>
            <person name="Shaikh M.A."/>
            <person name="Suttiyut T."/>
            <person name="Ogas R."/>
            <person name="Tomko P."/>
            <person name="Gavelis G."/>
            <person name="Widhalm J.R."/>
            <person name="Wisecaver J.H."/>
        </authorList>
    </citation>
    <scope>NUCLEOTIDE SEQUENCE</scope>
    <source>
        <strain evidence="1">ECLA1</strain>
    </source>
</reference>
<dbReference type="AlphaFoldDB" id="A0AAE1A505"/>
<protein>
    <submittedName>
        <fullName evidence="1">Uncharacterized protein</fullName>
    </submittedName>
</protein>